<sequence>MTEQPEFGVPELADLGADEDDQQLLLAQARPVQTDVGYWQGETLPYDGHNVNQDGSTDFTSDAQEALFYGDPEQQACLRGSGYTEQLIDAAERLAGQLEDSVNETTRGTVLEWGDSFLDDIDPESCPDTDTSAF</sequence>
<protein>
    <submittedName>
        <fullName evidence="1">Uncharacterized protein</fullName>
    </submittedName>
</protein>
<organism evidence="1 2">
    <name type="scientific">Gloeobacter morelensis MG652769</name>
    <dbReference type="NCBI Taxonomy" id="2781736"/>
    <lineage>
        <taxon>Bacteria</taxon>
        <taxon>Bacillati</taxon>
        <taxon>Cyanobacteriota</taxon>
        <taxon>Cyanophyceae</taxon>
        <taxon>Gloeobacterales</taxon>
        <taxon>Gloeobacteraceae</taxon>
        <taxon>Gloeobacter</taxon>
        <taxon>Gloeobacter morelensis</taxon>
    </lineage>
</organism>
<accession>A0ABY3PRY1</accession>
<dbReference type="RefSeq" id="WP_230843618.1">
    <property type="nucleotide sequence ID" value="NZ_CP063845.1"/>
</dbReference>
<proteinExistence type="predicted"/>
<dbReference type="Proteomes" id="UP001054846">
    <property type="component" value="Chromosome"/>
</dbReference>
<dbReference type="EMBL" id="CP063845">
    <property type="protein sequence ID" value="UFP96372.1"/>
    <property type="molecule type" value="Genomic_DNA"/>
</dbReference>
<gene>
    <name evidence="1" type="ORF">ISF26_09245</name>
</gene>
<evidence type="ECO:0000313" key="2">
    <source>
        <dbReference type="Proteomes" id="UP001054846"/>
    </source>
</evidence>
<reference evidence="1 2" key="1">
    <citation type="journal article" date="2021" name="Genome Biol. Evol.">
        <title>Complete Genome Sequencing of a Novel Gloeobacter Species from a Waterfall Cave in Mexico.</title>
        <authorList>
            <person name="Saw J.H."/>
            <person name="Cardona T."/>
            <person name="Montejano G."/>
        </authorList>
    </citation>
    <scope>NUCLEOTIDE SEQUENCE [LARGE SCALE GENOMIC DNA]</scope>
    <source>
        <strain evidence="1">MG652769</strain>
    </source>
</reference>
<name>A0ABY3PRY1_9CYAN</name>
<keyword evidence="2" id="KW-1185">Reference proteome</keyword>
<evidence type="ECO:0000313" key="1">
    <source>
        <dbReference type="EMBL" id="UFP96372.1"/>
    </source>
</evidence>